<dbReference type="STRING" id="200991.AUC31_10455"/>
<dbReference type="EMBL" id="CP013659">
    <property type="protein sequence ID" value="ALS75588.1"/>
    <property type="molecule type" value="Genomic_DNA"/>
</dbReference>
<gene>
    <name evidence="3" type="ORF">AUC31_10455</name>
</gene>
<reference evidence="3" key="1">
    <citation type="submission" date="2016-01" db="EMBL/GenBank/DDBJ databases">
        <title>Complete genome of Planococcus rifietoensis type strain M8.</title>
        <authorList>
            <person name="See-Too W.S."/>
        </authorList>
    </citation>
    <scope>NUCLEOTIDE SEQUENCE [LARGE SCALE GENOMIC DNA]</scope>
    <source>
        <strain evidence="3">M8</strain>
    </source>
</reference>
<evidence type="ECO:0000313" key="3">
    <source>
        <dbReference type="EMBL" id="ALS75588.1"/>
    </source>
</evidence>
<accession>A0A0U2Z8K4</accession>
<evidence type="ECO:0000259" key="2">
    <source>
        <dbReference type="Pfam" id="PF09648"/>
    </source>
</evidence>
<keyword evidence="4" id="KW-1185">Reference proteome</keyword>
<dbReference type="OrthoDB" id="2388036at2"/>
<dbReference type="GO" id="GO:0016020">
    <property type="term" value="C:membrane"/>
    <property type="evidence" value="ECO:0007669"/>
    <property type="project" value="InterPro"/>
</dbReference>
<feature type="domain" description="Regulatory protein YycH-like" evidence="2">
    <location>
        <begin position="38"/>
        <end position="251"/>
    </location>
</feature>
<dbReference type="Pfam" id="PF09648">
    <property type="entry name" value="YycI"/>
    <property type="match status" value="1"/>
</dbReference>
<proteinExistence type="predicted"/>
<name>A0A0U2Z8K4_9BACL</name>
<dbReference type="Proteomes" id="UP000067683">
    <property type="component" value="Chromosome"/>
</dbReference>
<keyword evidence="1" id="KW-1133">Transmembrane helix</keyword>
<dbReference type="RefSeq" id="WP_058382291.1">
    <property type="nucleotide sequence ID" value="NZ_CP013659.2"/>
</dbReference>
<protein>
    <recommendedName>
        <fullName evidence="2">Regulatory protein YycH-like domain-containing protein</fullName>
    </recommendedName>
</protein>
<evidence type="ECO:0000256" key="1">
    <source>
        <dbReference type="SAM" id="Phobius"/>
    </source>
</evidence>
<organism evidence="3 4">
    <name type="scientific">Planococcus rifietoensis</name>
    <dbReference type="NCBI Taxonomy" id="200991"/>
    <lineage>
        <taxon>Bacteria</taxon>
        <taxon>Bacillati</taxon>
        <taxon>Bacillota</taxon>
        <taxon>Bacilli</taxon>
        <taxon>Bacillales</taxon>
        <taxon>Caryophanaceae</taxon>
        <taxon>Planococcus</taxon>
    </lineage>
</organism>
<dbReference type="AlphaFoldDB" id="A0A0U2Z8K4"/>
<feature type="transmembrane region" description="Helical" evidence="1">
    <location>
        <begin position="9"/>
        <end position="26"/>
    </location>
</feature>
<sequence>MDWSKTKTIFIVVFSILNVFLYSLYIDRYTEAEQIQPLPESSIDEKLHGDNITYSALPDSSEDKPYVRGESKSFTENEVDIDGIVNVLDERLLQITYDKPVDLEGDKEDALQAFIEEEVPESSEYTLWKIDEDQNHAVFFQQITDVPLFYSTGGQLTVFWNENDAVIGFEQTLFNNIIENEEQKRLIKPLEAIHTLYQKSLLQTNSRITEVELGYSTHVQVSENRQMFVPTWRVRVKDSEGVETDHFVNAIKDGVIELNKKNEETAE</sequence>
<keyword evidence="1" id="KW-0472">Membrane</keyword>
<evidence type="ECO:0000313" key="4">
    <source>
        <dbReference type="Proteomes" id="UP000067683"/>
    </source>
</evidence>
<keyword evidence="1" id="KW-0812">Transmembrane</keyword>
<dbReference type="InterPro" id="IPR018604">
    <property type="entry name" value="YycI-like"/>
</dbReference>
<dbReference type="KEGG" id="prt:AUC31_10455"/>
<dbReference type="Gene3D" id="2.40.128.690">
    <property type="entry name" value="YycH protein, domain 3-like"/>
    <property type="match status" value="1"/>
</dbReference>